<gene>
    <name evidence="2" type="ORF">SAMN05216223_125112</name>
</gene>
<organism evidence="2 3">
    <name type="scientific">Actinacidiphila yanglinensis</name>
    <dbReference type="NCBI Taxonomy" id="310779"/>
    <lineage>
        <taxon>Bacteria</taxon>
        <taxon>Bacillati</taxon>
        <taxon>Actinomycetota</taxon>
        <taxon>Actinomycetes</taxon>
        <taxon>Kitasatosporales</taxon>
        <taxon>Streptomycetaceae</taxon>
        <taxon>Actinacidiphila</taxon>
    </lineage>
</organism>
<evidence type="ECO:0008006" key="4">
    <source>
        <dbReference type="Google" id="ProtNLM"/>
    </source>
</evidence>
<dbReference type="Proteomes" id="UP000236754">
    <property type="component" value="Unassembled WGS sequence"/>
</dbReference>
<feature type="chain" id="PRO_5009296573" description="Peptidase inhibitor family I36" evidence="1">
    <location>
        <begin position="31"/>
        <end position="118"/>
    </location>
</feature>
<dbReference type="AlphaFoldDB" id="A0A1H6E3Q9"/>
<keyword evidence="3" id="KW-1185">Reference proteome</keyword>
<evidence type="ECO:0000313" key="3">
    <source>
        <dbReference type="Proteomes" id="UP000236754"/>
    </source>
</evidence>
<keyword evidence="1" id="KW-0732">Signal</keyword>
<evidence type="ECO:0000313" key="2">
    <source>
        <dbReference type="EMBL" id="SEG92270.1"/>
    </source>
</evidence>
<dbReference type="EMBL" id="FNVU01000025">
    <property type="protein sequence ID" value="SEG92270.1"/>
    <property type="molecule type" value="Genomic_DNA"/>
</dbReference>
<evidence type="ECO:0000256" key="1">
    <source>
        <dbReference type="SAM" id="SignalP"/>
    </source>
</evidence>
<accession>A0A1H6E3Q9</accession>
<dbReference type="RefSeq" id="WP_146088424.1">
    <property type="nucleotide sequence ID" value="NZ_FNVU01000025.1"/>
</dbReference>
<proteinExistence type="predicted"/>
<protein>
    <recommendedName>
        <fullName evidence="4">Peptidase inhibitor family I36</fullName>
    </recommendedName>
</protein>
<sequence length="118" mass="12494">MRLSRRLTAAAATGVALAGTLILASGPAQAQTAAPAFSCPYGALCIYGSDGGWHTPYFFCQTYNTAADGWYVTRYNNNETTNTVAEIRNDSGAEIDSTAPSGEHAIDPALNMDHFKPC</sequence>
<feature type="signal peptide" evidence="1">
    <location>
        <begin position="1"/>
        <end position="30"/>
    </location>
</feature>
<reference evidence="2 3" key="1">
    <citation type="submission" date="2016-10" db="EMBL/GenBank/DDBJ databases">
        <authorList>
            <person name="de Groot N.N."/>
        </authorList>
    </citation>
    <scope>NUCLEOTIDE SEQUENCE [LARGE SCALE GENOMIC DNA]</scope>
    <source>
        <strain evidence="2 3">CGMCC 4.2023</strain>
    </source>
</reference>
<name>A0A1H6E3Q9_9ACTN</name>